<sequence length="12" mass="1322">MGIGSSVWWVSI</sequence>
<proteinExistence type="predicted"/>
<reference evidence="1 2" key="1">
    <citation type="submission" date="2024-12" db="EMBL/GenBank/DDBJ databases">
        <title>The unique morphological basis and parallel evolutionary history of personate flowers in Penstemon.</title>
        <authorList>
            <person name="Depatie T.H."/>
            <person name="Wessinger C.A."/>
        </authorList>
    </citation>
    <scope>NUCLEOTIDE SEQUENCE [LARGE SCALE GENOMIC DNA]</scope>
    <source>
        <strain evidence="1">WTNN_2</strain>
        <tissue evidence="1">Leaf</tissue>
    </source>
</reference>
<accession>A0ABD3TS48</accession>
<dbReference type="Proteomes" id="UP001634393">
    <property type="component" value="Unassembled WGS sequence"/>
</dbReference>
<keyword evidence="2" id="KW-1185">Reference proteome</keyword>
<dbReference type="EMBL" id="JBJXBP010000003">
    <property type="protein sequence ID" value="KAL3839068.1"/>
    <property type="molecule type" value="Genomic_DNA"/>
</dbReference>
<comment type="caution">
    <text evidence="1">The sequence shown here is derived from an EMBL/GenBank/DDBJ whole genome shotgun (WGS) entry which is preliminary data.</text>
</comment>
<evidence type="ECO:0000313" key="2">
    <source>
        <dbReference type="Proteomes" id="UP001634393"/>
    </source>
</evidence>
<organism evidence="1 2">
    <name type="scientific">Penstemon smallii</name>
    <dbReference type="NCBI Taxonomy" id="265156"/>
    <lineage>
        <taxon>Eukaryota</taxon>
        <taxon>Viridiplantae</taxon>
        <taxon>Streptophyta</taxon>
        <taxon>Embryophyta</taxon>
        <taxon>Tracheophyta</taxon>
        <taxon>Spermatophyta</taxon>
        <taxon>Magnoliopsida</taxon>
        <taxon>eudicotyledons</taxon>
        <taxon>Gunneridae</taxon>
        <taxon>Pentapetalae</taxon>
        <taxon>asterids</taxon>
        <taxon>lamiids</taxon>
        <taxon>Lamiales</taxon>
        <taxon>Plantaginaceae</taxon>
        <taxon>Cheloneae</taxon>
        <taxon>Penstemon</taxon>
    </lineage>
</organism>
<evidence type="ECO:0000313" key="1">
    <source>
        <dbReference type="EMBL" id="KAL3839068.1"/>
    </source>
</evidence>
<name>A0ABD3TS48_9LAMI</name>
<gene>
    <name evidence="1" type="ORF">ACJIZ3_023659</name>
</gene>
<protein>
    <submittedName>
        <fullName evidence="1">Uncharacterized protein</fullName>
    </submittedName>
</protein>